<protein>
    <submittedName>
        <fullName evidence="1">6259_t:CDS:1</fullName>
    </submittedName>
</protein>
<proteinExistence type="predicted"/>
<gene>
    <name evidence="1" type="ORF">ACOLOM_LOCUS14353</name>
</gene>
<dbReference type="Proteomes" id="UP000789525">
    <property type="component" value="Unassembled WGS sequence"/>
</dbReference>
<dbReference type="EMBL" id="CAJVPT010072456">
    <property type="protein sequence ID" value="CAG8781828.1"/>
    <property type="molecule type" value="Genomic_DNA"/>
</dbReference>
<organism evidence="1 2">
    <name type="scientific">Acaulospora colombiana</name>
    <dbReference type="NCBI Taxonomy" id="27376"/>
    <lineage>
        <taxon>Eukaryota</taxon>
        <taxon>Fungi</taxon>
        <taxon>Fungi incertae sedis</taxon>
        <taxon>Mucoromycota</taxon>
        <taxon>Glomeromycotina</taxon>
        <taxon>Glomeromycetes</taxon>
        <taxon>Diversisporales</taxon>
        <taxon>Acaulosporaceae</taxon>
        <taxon>Acaulospora</taxon>
    </lineage>
</organism>
<reference evidence="1" key="1">
    <citation type="submission" date="2021-06" db="EMBL/GenBank/DDBJ databases">
        <authorList>
            <person name="Kallberg Y."/>
            <person name="Tangrot J."/>
            <person name="Rosling A."/>
        </authorList>
    </citation>
    <scope>NUCLEOTIDE SEQUENCE</scope>
    <source>
        <strain evidence="1">CL356</strain>
    </source>
</reference>
<evidence type="ECO:0000313" key="1">
    <source>
        <dbReference type="EMBL" id="CAG8781828.1"/>
    </source>
</evidence>
<comment type="caution">
    <text evidence="1">The sequence shown here is derived from an EMBL/GenBank/DDBJ whole genome shotgun (WGS) entry which is preliminary data.</text>
</comment>
<keyword evidence="2" id="KW-1185">Reference proteome</keyword>
<name>A0ACA9R861_9GLOM</name>
<accession>A0ACA9R861</accession>
<feature type="non-terminal residue" evidence="1">
    <location>
        <position position="165"/>
    </location>
</feature>
<sequence>QGQEIRRRKEEERVQHQMMDQGHHHAVKVTAPTSFFDTSPFEERRAHHASSSHGVGGGSGPVMATSQQPTDVRINVPHPYHQHYRQSVGPLDQIANVGGDTAVPMSPSYDFSHPYANTPPATVISSPRSNVIRNSHLAPSVVRKNTLDSNRDGGGREAAQRGEAS</sequence>
<feature type="non-terminal residue" evidence="1">
    <location>
        <position position="1"/>
    </location>
</feature>
<evidence type="ECO:0000313" key="2">
    <source>
        <dbReference type="Proteomes" id="UP000789525"/>
    </source>
</evidence>